<dbReference type="EMBL" id="CP139781">
    <property type="protein sequence ID" value="WRQ89492.1"/>
    <property type="molecule type" value="Genomic_DNA"/>
</dbReference>
<feature type="signal peptide" evidence="1">
    <location>
        <begin position="1"/>
        <end position="21"/>
    </location>
</feature>
<reference evidence="2 3" key="1">
    <citation type="submission" date="2021-08" db="EMBL/GenBank/DDBJ databases">
        <authorList>
            <person name="Zhang D."/>
            <person name="Zhang A."/>
            <person name="Wang L."/>
        </authorList>
    </citation>
    <scope>NUCLEOTIDE SEQUENCE [LARGE SCALE GENOMIC DNA]</scope>
    <source>
        <strain evidence="2 3">WL0086</strain>
    </source>
</reference>
<organism evidence="2 3">
    <name type="scientific">Actomonas aquatica</name>
    <dbReference type="NCBI Taxonomy" id="2866162"/>
    <lineage>
        <taxon>Bacteria</taxon>
        <taxon>Pseudomonadati</taxon>
        <taxon>Verrucomicrobiota</taxon>
        <taxon>Opitutia</taxon>
        <taxon>Opitutales</taxon>
        <taxon>Opitutaceae</taxon>
        <taxon>Actomonas</taxon>
    </lineage>
</organism>
<feature type="chain" id="PRO_5045269873" description="Dicarboxylate transport domain-containing protein" evidence="1">
    <location>
        <begin position="22"/>
        <end position="422"/>
    </location>
</feature>
<sequence length="422" mass="44967">MSRLFCFLLLFVGGTGIGAQAENTTAAHPPALRISGAWAGELRADERLPAIPWNVALETTLGETLRLQFTADTPAGEVRVEVWQEAGDAGAYRWRLPEQRLAVAAVRTWLLPLLPAELSELDLAGDVVVAGEGTYSAEAEGGADGRLSVSWQSPTAAWSAQNVRLEEVQVAATLQLADSALRDAAVTLAWARAEIMDTPVGPGSLRAEQEQGQGGAWRVSDARIALWQGEVALDPFTIDPAAPRLSTEVVVQAVAIDELAPYFPEAVRAANGRMSGRFAINWSLAQGLAFGRGALQVLSTEVAQVKLASSPGLLSGRMPAKIAVLPSWLGPLAEWTAAENPAKAELEEIEQGRRFIQVERLEVQLYPDGVDGSTSARVRLVGRPENSAVVDKVDFTVNVSGPLQELIELGLDDRASISAGSR</sequence>
<gene>
    <name evidence="2" type="ORF">K1X11_008725</name>
</gene>
<evidence type="ECO:0000313" key="2">
    <source>
        <dbReference type="EMBL" id="WRQ89492.1"/>
    </source>
</evidence>
<name>A0ABZ1CDK1_9BACT</name>
<evidence type="ECO:0000256" key="1">
    <source>
        <dbReference type="SAM" id="SignalP"/>
    </source>
</evidence>
<accession>A0ABZ1CDK1</accession>
<keyword evidence="1" id="KW-0732">Signal</keyword>
<evidence type="ECO:0000313" key="3">
    <source>
        <dbReference type="Proteomes" id="UP000738431"/>
    </source>
</evidence>
<keyword evidence="3" id="KW-1185">Reference proteome</keyword>
<evidence type="ECO:0008006" key="4">
    <source>
        <dbReference type="Google" id="ProtNLM"/>
    </source>
</evidence>
<proteinExistence type="predicted"/>
<dbReference type="RefSeq" id="WP_221029820.1">
    <property type="nucleotide sequence ID" value="NZ_CP139781.1"/>
</dbReference>
<protein>
    <recommendedName>
        <fullName evidence="4">Dicarboxylate transport domain-containing protein</fullName>
    </recommendedName>
</protein>
<reference evidence="2 3" key="2">
    <citation type="submission" date="2023-12" db="EMBL/GenBank/DDBJ databases">
        <title>Description of an unclassified Opitutus bacterium of Verrucomicrobiota.</title>
        <authorList>
            <person name="Zhang D.-F."/>
        </authorList>
    </citation>
    <scope>NUCLEOTIDE SEQUENCE [LARGE SCALE GENOMIC DNA]</scope>
    <source>
        <strain evidence="2 3">WL0086</strain>
    </source>
</reference>
<dbReference type="Proteomes" id="UP000738431">
    <property type="component" value="Chromosome"/>
</dbReference>